<dbReference type="GO" id="GO:0000287">
    <property type="term" value="F:magnesium ion binding"/>
    <property type="evidence" value="ECO:0007669"/>
    <property type="project" value="TreeGrafter"/>
</dbReference>
<dbReference type="NCBIfam" id="TIGR00099">
    <property type="entry name" value="Cof-subfamily"/>
    <property type="match status" value="1"/>
</dbReference>
<dbReference type="eggNOG" id="COG0561">
    <property type="taxonomic scope" value="Bacteria"/>
</dbReference>
<dbReference type="Gene3D" id="3.40.50.1000">
    <property type="entry name" value="HAD superfamily/HAD-like"/>
    <property type="match status" value="1"/>
</dbReference>
<dbReference type="EMBL" id="LT906439">
    <property type="protein sequence ID" value="SNU89887.1"/>
    <property type="molecule type" value="Genomic_DNA"/>
</dbReference>
<proteinExistence type="predicted"/>
<protein>
    <submittedName>
        <fullName evidence="1">Haloacid dehalogenase-like hydrolase</fullName>
        <ecNumber evidence="1">3.1.3.-</ecNumber>
    </submittedName>
</protein>
<dbReference type="AlphaFoldDB" id="A0A239SWS6"/>
<dbReference type="NCBIfam" id="TIGR01484">
    <property type="entry name" value="HAD-SF-IIB"/>
    <property type="match status" value="1"/>
</dbReference>
<dbReference type="PROSITE" id="PS01229">
    <property type="entry name" value="COF_2"/>
    <property type="match status" value="1"/>
</dbReference>
<keyword evidence="2" id="KW-1185">Reference proteome</keyword>
<gene>
    <name evidence="1" type="primary">yidA_2</name>
    <name evidence="1" type="ORF">SAMEA4412692_01659</name>
</gene>
<dbReference type="Pfam" id="PF08282">
    <property type="entry name" value="Hydrolase_3"/>
    <property type="match status" value="1"/>
</dbReference>
<dbReference type="KEGG" id="smen:SAMEA4412692_1659"/>
<accession>A0A239SWS6</accession>
<keyword evidence="1" id="KW-0378">Hydrolase</keyword>
<dbReference type="RefSeq" id="WP_018373396.1">
    <property type="nucleotide sequence ID" value="NZ_LT906439.1"/>
</dbReference>
<dbReference type="InterPro" id="IPR023214">
    <property type="entry name" value="HAD_sf"/>
</dbReference>
<dbReference type="InterPro" id="IPR006379">
    <property type="entry name" value="HAD-SF_hydro_IIB"/>
</dbReference>
<dbReference type="OrthoDB" id="9790031at2"/>
<name>A0A239SWS6_9STRE</name>
<dbReference type="SUPFAM" id="SSF56784">
    <property type="entry name" value="HAD-like"/>
    <property type="match status" value="1"/>
</dbReference>
<dbReference type="PANTHER" id="PTHR10000">
    <property type="entry name" value="PHOSPHOSERINE PHOSPHATASE"/>
    <property type="match status" value="1"/>
</dbReference>
<dbReference type="STRING" id="1123308.GCA_000380085_00827"/>
<organism evidence="1 2">
    <name type="scientific">Streptococcus merionis</name>
    <dbReference type="NCBI Taxonomy" id="400065"/>
    <lineage>
        <taxon>Bacteria</taxon>
        <taxon>Bacillati</taxon>
        <taxon>Bacillota</taxon>
        <taxon>Bacilli</taxon>
        <taxon>Lactobacillales</taxon>
        <taxon>Streptococcaceae</taxon>
        <taxon>Streptococcus</taxon>
    </lineage>
</organism>
<dbReference type="PANTHER" id="PTHR10000:SF8">
    <property type="entry name" value="HAD SUPERFAMILY HYDROLASE-LIKE, TYPE 3"/>
    <property type="match status" value="1"/>
</dbReference>
<dbReference type="Proteomes" id="UP000215185">
    <property type="component" value="Chromosome 1"/>
</dbReference>
<dbReference type="SFLD" id="SFLDS00003">
    <property type="entry name" value="Haloacid_Dehalogenase"/>
    <property type="match status" value="1"/>
</dbReference>
<dbReference type="InterPro" id="IPR036412">
    <property type="entry name" value="HAD-like_sf"/>
</dbReference>
<dbReference type="GO" id="GO:0005829">
    <property type="term" value="C:cytosol"/>
    <property type="evidence" value="ECO:0007669"/>
    <property type="project" value="TreeGrafter"/>
</dbReference>
<dbReference type="EC" id="3.1.3.-" evidence="1"/>
<reference evidence="1 2" key="1">
    <citation type="submission" date="2017-06" db="EMBL/GenBank/DDBJ databases">
        <authorList>
            <consortium name="Pathogen Informatics"/>
        </authorList>
    </citation>
    <scope>NUCLEOTIDE SEQUENCE [LARGE SCALE GENOMIC DNA]</scope>
    <source>
        <strain evidence="1 2">NCTC13788</strain>
    </source>
</reference>
<dbReference type="SFLD" id="SFLDG01140">
    <property type="entry name" value="C2.B:_Phosphomannomutase_and_P"/>
    <property type="match status" value="1"/>
</dbReference>
<dbReference type="CDD" id="cd07516">
    <property type="entry name" value="HAD_Pase"/>
    <property type="match status" value="1"/>
</dbReference>
<evidence type="ECO:0000313" key="2">
    <source>
        <dbReference type="Proteomes" id="UP000215185"/>
    </source>
</evidence>
<dbReference type="Gene3D" id="3.30.1240.10">
    <property type="match status" value="1"/>
</dbReference>
<evidence type="ECO:0000313" key="1">
    <source>
        <dbReference type="EMBL" id="SNU89887.1"/>
    </source>
</evidence>
<dbReference type="SFLD" id="SFLDG01144">
    <property type="entry name" value="C2.B.4:_PGP_Like"/>
    <property type="match status" value="1"/>
</dbReference>
<sequence>MIKLIAIDMDGTLLDSKKQVPEENIKALRQAADQDVKIVICTGRPKSGVVPIFEQLGLETKEEYAILDNGCTIYKANDWSLLAYESLSSGDIDCLAESAETYPEISVTYFDSDHYYILGEEVPDLVSYDAGLVFTTPTPTTLEHLKNSSVPIFQGMFMGDASALDRFQAEQEERLSQVFSTVRSQSCIYEAMPKGTTKASALAKLTEKLGLESKEIMAIGDAANDIEMLQFAGISVAMGNAGEAVKAICNHVTTSHDEAGVARAIEQLVLKK</sequence>
<dbReference type="InterPro" id="IPR000150">
    <property type="entry name" value="Cof"/>
</dbReference>
<dbReference type="GO" id="GO:0016791">
    <property type="term" value="F:phosphatase activity"/>
    <property type="evidence" value="ECO:0007669"/>
    <property type="project" value="TreeGrafter"/>
</dbReference>